<evidence type="ECO:0000313" key="4">
    <source>
        <dbReference type="EMBL" id="RDY11386.1"/>
    </source>
</evidence>
<protein>
    <submittedName>
        <fullName evidence="4">Qor</fullName>
    </submittedName>
</protein>
<dbReference type="STRING" id="157652.A0A371I8L8"/>
<dbReference type="GO" id="GO:0035925">
    <property type="term" value="F:mRNA 3'-UTR AU-rich region binding"/>
    <property type="evidence" value="ECO:0007669"/>
    <property type="project" value="TreeGrafter"/>
</dbReference>
<feature type="signal peptide" evidence="3">
    <location>
        <begin position="1"/>
        <end position="21"/>
    </location>
</feature>
<proteinExistence type="predicted"/>
<dbReference type="GO" id="GO:0003960">
    <property type="term" value="F:quinone reductase (NADPH) activity"/>
    <property type="evidence" value="ECO:0007669"/>
    <property type="project" value="TreeGrafter"/>
</dbReference>
<evidence type="ECO:0000256" key="2">
    <source>
        <dbReference type="ARBA" id="ARBA00023002"/>
    </source>
</evidence>
<keyword evidence="5" id="KW-1185">Reference proteome</keyword>
<evidence type="ECO:0000313" key="5">
    <source>
        <dbReference type="Proteomes" id="UP000257109"/>
    </source>
</evidence>
<dbReference type="Proteomes" id="UP000257109">
    <property type="component" value="Unassembled WGS sequence"/>
</dbReference>
<dbReference type="GO" id="GO:0070402">
    <property type="term" value="F:NADPH binding"/>
    <property type="evidence" value="ECO:0007669"/>
    <property type="project" value="TreeGrafter"/>
</dbReference>
<keyword evidence="2" id="KW-0560">Oxidoreductase</keyword>
<organism evidence="4 5">
    <name type="scientific">Mucuna pruriens</name>
    <name type="common">Velvet bean</name>
    <name type="synonym">Dolichos pruriens</name>
    <dbReference type="NCBI Taxonomy" id="157652"/>
    <lineage>
        <taxon>Eukaryota</taxon>
        <taxon>Viridiplantae</taxon>
        <taxon>Streptophyta</taxon>
        <taxon>Embryophyta</taxon>
        <taxon>Tracheophyta</taxon>
        <taxon>Spermatophyta</taxon>
        <taxon>Magnoliopsida</taxon>
        <taxon>eudicotyledons</taxon>
        <taxon>Gunneridae</taxon>
        <taxon>Pentapetalae</taxon>
        <taxon>rosids</taxon>
        <taxon>fabids</taxon>
        <taxon>Fabales</taxon>
        <taxon>Fabaceae</taxon>
        <taxon>Papilionoideae</taxon>
        <taxon>50 kb inversion clade</taxon>
        <taxon>NPAAA clade</taxon>
        <taxon>indigoferoid/millettioid clade</taxon>
        <taxon>Phaseoleae</taxon>
        <taxon>Mucuna</taxon>
    </lineage>
</organism>
<name>A0A371I8L8_MUCPR</name>
<sequence length="167" mass="18484">MELRGLNLLVVTTLGVGLIDTKVGDVVAYAGQILGSYTEEQILPANRLVPAPPSLDPNVMAIIFDKGLTSRYLIRECWKESTGSPGPFLAPMEFTSLYLTKPSKMHDNSHRDQLLEAVGEVFAKVISGDLNVRINHTYPLFKATQAHQDLENGNTTLCWFPKDIKEV</sequence>
<evidence type="ECO:0000256" key="3">
    <source>
        <dbReference type="SAM" id="SignalP"/>
    </source>
</evidence>
<dbReference type="AlphaFoldDB" id="A0A371I8L8"/>
<dbReference type="EMBL" id="QJKJ01000646">
    <property type="protein sequence ID" value="RDY11386.1"/>
    <property type="molecule type" value="Genomic_DNA"/>
</dbReference>
<gene>
    <name evidence="4" type="primary">qor</name>
    <name evidence="4" type="ORF">CR513_03960</name>
</gene>
<feature type="chain" id="PRO_5016671869" evidence="3">
    <location>
        <begin position="22"/>
        <end position="167"/>
    </location>
</feature>
<comment type="caution">
    <text evidence="4">The sequence shown here is derived from an EMBL/GenBank/DDBJ whole genome shotgun (WGS) entry which is preliminary data.</text>
</comment>
<keyword evidence="3" id="KW-0732">Signal</keyword>
<dbReference type="OrthoDB" id="3509362at2759"/>
<dbReference type="GO" id="GO:0005829">
    <property type="term" value="C:cytosol"/>
    <property type="evidence" value="ECO:0007669"/>
    <property type="project" value="TreeGrafter"/>
</dbReference>
<dbReference type="SUPFAM" id="SSF50129">
    <property type="entry name" value="GroES-like"/>
    <property type="match status" value="1"/>
</dbReference>
<dbReference type="PANTHER" id="PTHR48106:SF13">
    <property type="entry name" value="QUINONE OXIDOREDUCTASE-RELATED"/>
    <property type="match status" value="1"/>
</dbReference>
<dbReference type="InterPro" id="IPR011032">
    <property type="entry name" value="GroES-like_sf"/>
</dbReference>
<accession>A0A371I8L8</accession>
<evidence type="ECO:0000256" key="1">
    <source>
        <dbReference type="ARBA" id="ARBA00022857"/>
    </source>
</evidence>
<keyword evidence="1" id="KW-0521">NADP</keyword>
<dbReference type="Gene3D" id="3.90.180.10">
    <property type="entry name" value="Medium-chain alcohol dehydrogenases, catalytic domain"/>
    <property type="match status" value="2"/>
</dbReference>
<feature type="non-terminal residue" evidence="4">
    <location>
        <position position="1"/>
    </location>
</feature>
<reference evidence="4" key="1">
    <citation type="submission" date="2018-05" db="EMBL/GenBank/DDBJ databases">
        <title>Draft genome of Mucuna pruriens seed.</title>
        <authorList>
            <person name="Nnadi N.E."/>
            <person name="Vos R."/>
            <person name="Hasami M.H."/>
            <person name="Devisetty U.K."/>
            <person name="Aguiy J.C."/>
        </authorList>
    </citation>
    <scope>NUCLEOTIDE SEQUENCE [LARGE SCALE GENOMIC DNA]</scope>
    <source>
        <strain evidence="4">JCA_2017</strain>
    </source>
</reference>
<dbReference type="Gene3D" id="3.40.50.720">
    <property type="entry name" value="NAD(P)-binding Rossmann-like Domain"/>
    <property type="match status" value="2"/>
</dbReference>
<dbReference type="PANTHER" id="PTHR48106">
    <property type="entry name" value="QUINONE OXIDOREDUCTASE PIG3-RELATED"/>
    <property type="match status" value="1"/>
</dbReference>